<feature type="domain" description="2TM" evidence="2">
    <location>
        <begin position="14"/>
        <end position="91"/>
    </location>
</feature>
<accession>A0A3G8Y0A1</accession>
<dbReference type="EMBL" id="CP034161">
    <property type="protein sequence ID" value="AZI38912.1"/>
    <property type="molecule type" value="Genomic_DNA"/>
</dbReference>
<reference evidence="4" key="1">
    <citation type="submission" date="2018-11" db="EMBL/GenBank/DDBJ databases">
        <title>Proposal to divide the Flavobacteriaceae and reorganize its genera based on Amino Acid Identity values calculated from whole genome sequences.</title>
        <authorList>
            <person name="Nicholson A.C."/>
            <person name="Gulvik C.A."/>
            <person name="Whitney A.M."/>
            <person name="Humrighouse B.W."/>
            <person name="Bell M."/>
            <person name="Holmes B."/>
            <person name="Steigerwalt A.B."/>
            <person name="Villarma A."/>
            <person name="Sheth M."/>
            <person name="Batra D."/>
            <person name="Pryor J."/>
            <person name="Bernardet J.-F."/>
            <person name="Hugo C."/>
            <person name="Kampfer P."/>
            <person name="Newman J.D."/>
            <person name="McQuiston J.R."/>
        </authorList>
    </citation>
    <scope>NUCLEOTIDE SEQUENCE [LARGE SCALE GENOMIC DNA]</scope>
    <source>
        <strain evidence="4">F5649</strain>
    </source>
</reference>
<keyword evidence="1" id="KW-1133">Transmembrane helix</keyword>
<organism evidence="3 4">
    <name type="scientific">Epilithonimonas vandammei</name>
    <dbReference type="NCBI Taxonomy" id="2487072"/>
    <lineage>
        <taxon>Bacteria</taxon>
        <taxon>Pseudomonadati</taxon>
        <taxon>Bacteroidota</taxon>
        <taxon>Flavobacteriia</taxon>
        <taxon>Flavobacteriales</taxon>
        <taxon>Weeksellaceae</taxon>
        <taxon>Chryseobacterium group</taxon>
        <taxon>Epilithonimonas</taxon>
    </lineage>
</organism>
<evidence type="ECO:0000256" key="1">
    <source>
        <dbReference type="SAM" id="Phobius"/>
    </source>
</evidence>
<dbReference type="InterPro" id="IPR025698">
    <property type="entry name" value="2TM_dom"/>
</dbReference>
<dbReference type="AlphaFoldDB" id="A0A3G8Y0A1"/>
<gene>
    <name evidence="3" type="ORF">EIB74_02580</name>
</gene>
<keyword evidence="1" id="KW-0472">Membrane</keyword>
<name>A0A3G8Y0A1_9FLAO</name>
<dbReference type="RefSeq" id="WP_124801220.1">
    <property type="nucleotide sequence ID" value="NZ_CP034161.1"/>
</dbReference>
<sequence>MEHINKDNPRYAMAVERVQKIKKFYSGLIVFAIVFGVVYGIRFFKHGFSQNLGDMHVSWIFIIWGLILTIKGVKLFFFNSDWENDMINKEIKKQSNGNY</sequence>
<dbReference type="Pfam" id="PF13239">
    <property type="entry name" value="2TM"/>
    <property type="match status" value="1"/>
</dbReference>
<keyword evidence="1" id="KW-0812">Transmembrane</keyword>
<proteinExistence type="predicted"/>
<feature type="transmembrane region" description="Helical" evidence="1">
    <location>
        <begin position="56"/>
        <end position="77"/>
    </location>
</feature>
<evidence type="ECO:0000313" key="3">
    <source>
        <dbReference type="EMBL" id="AZI38912.1"/>
    </source>
</evidence>
<dbReference type="Proteomes" id="UP000281810">
    <property type="component" value="Chromosome"/>
</dbReference>
<evidence type="ECO:0000313" key="4">
    <source>
        <dbReference type="Proteomes" id="UP000281810"/>
    </source>
</evidence>
<keyword evidence="4" id="KW-1185">Reference proteome</keyword>
<protein>
    <recommendedName>
        <fullName evidence="2">2TM domain-containing protein</fullName>
    </recommendedName>
</protein>
<dbReference type="OrthoDB" id="1260494at2"/>
<evidence type="ECO:0000259" key="2">
    <source>
        <dbReference type="Pfam" id="PF13239"/>
    </source>
</evidence>
<feature type="transmembrane region" description="Helical" evidence="1">
    <location>
        <begin position="24"/>
        <end position="44"/>
    </location>
</feature>